<evidence type="ECO:0000256" key="3">
    <source>
        <dbReference type="ARBA" id="ARBA00022692"/>
    </source>
</evidence>
<keyword evidence="4 6" id="KW-1133">Transmembrane helix</keyword>
<dbReference type="KEGG" id="cle:Clole_0619"/>
<evidence type="ECO:0000256" key="2">
    <source>
        <dbReference type="ARBA" id="ARBA00022475"/>
    </source>
</evidence>
<dbReference type="InterPro" id="IPR024923">
    <property type="entry name" value="PG_synth_SpoVB"/>
</dbReference>
<dbReference type="PIRSF" id="PIRSF038958">
    <property type="entry name" value="PG_synth_SpoVB"/>
    <property type="match status" value="1"/>
</dbReference>
<feature type="transmembrane region" description="Helical" evidence="6">
    <location>
        <begin position="450"/>
        <end position="469"/>
    </location>
</feature>
<feature type="transmembrane region" description="Helical" evidence="6">
    <location>
        <begin position="182"/>
        <end position="208"/>
    </location>
</feature>
<reference evidence="7 8" key="1">
    <citation type="journal article" date="2011" name="J. Bacteriol.">
        <title>Complete genome sequence of the cellulose-degrading bacterium Cellulosilyticum lentocellum.</title>
        <authorList>
            <consortium name="US DOE Joint Genome Institute"/>
            <person name="Miller D.A."/>
            <person name="Suen G."/>
            <person name="Bruce D."/>
            <person name="Copeland A."/>
            <person name="Cheng J.F."/>
            <person name="Detter C."/>
            <person name="Goodwin L.A."/>
            <person name="Han C.S."/>
            <person name="Hauser L.J."/>
            <person name="Land M.L."/>
            <person name="Lapidus A."/>
            <person name="Lucas S."/>
            <person name="Meincke L."/>
            <person name="Pitluck S."/>
            <person name="Tapia R."/>
            <person name="Teshima H."/>
            <person name="Woyke T."/>
            <person name="Fox B.G."/>
            <person name="Angert E.R."/>
            <person name="Currie C.R."/>
        </authorList>
    </citation>
    <scope>NUCLEOTIDE SEQUENCE [LARGE SCALE GENOMIC DNA]</scope>
    <source>
        <strain evidence="8">ATCC 49066 / DSM 5427 / NCIMB 11756 / RHM5</strain>
    </source>
</reference>
<feature type="transmembrane region" description="Helical" evidence="6">
    <location>
        <begin position="229"/>
        <end position="253"/>
    </location>
</feature>
<evidence type="ECO:0000256" key="5">
    <source>
        <dbReference type="ARBA" id="ARBA00023136"/>
    </source>
</evidence>
<keyword evidence="3 6" id="KW-0812">Transmembrane</keyword>
<evidence type="ECO:0000313" key="7">
    <source>
        <dbReference type="EMBL" id="ADZ82353.1"/>
    </source>
</evidence>
<dbReference type="PANTHER" id="PTHR30250">
    <property type="entry name" value="PST FAMILY PREDICTED COLANIC ACID TRANSPORTER"/>
    <property type="match status" value="1"/>
</dbReference>
<dbReference type="AlphaFoldDB" id="F2JN11"/>
<feature type="transmembrane region" description="Helical" evidence="6">
    <location>
        <begin position="403"/>
        <end position="430"/>
    </location>
</feature>
<feature type="transmembrane region" description="Helical" evidence="6">
    <location>
        <begin position="122"/>
        <end position="146"/>
    </location>
</feature>
<comment type="subcellular location">
    <subcellularLocation>
        <location evidence="1">Cell membrane</location>
        <topology evidence="1">Multi-pass membrane protein</topology>
    </subcellularLocation>
</comment>
<evidence type="ECO:0000256" key="6">
    <source>
        <dbReference type="SAM" id="Phobius"/>
    </source>
</evidence>
<feature type="transmembrane region" description="Helical" evidence="6">
    <location>
        <begin position="12"/>
        <end position="35"/>
    </location>
</feature>
<feature type="transmembrane region" description="Helical" evidence="6">
    <location>
        <begin position="47"/>
        <end position="66"/>
    </location>
</feature>
<feature type="transmembrane region" description="Helical" evidence="6">
    <location>
        <begin position="87"/>
        <end position="110"/>
    </location>
</feature>
<dbReference type="InterPro" id="IPR050833">
    <property type="entry name" value="Poly_Biosynth_Transport"/>
</dbReference>
<feature type="transmembrane region" description="Helical" evidence="6">
    <location>
        <begin position="357"/>
        <end position="382"/>
    </location>
</feature>
<dbReference type="STRING" id="642492.Clole_0619"/>
<dbReference type="InterPro" id="IPR002797">
    <property type="entry name" value="Polysacc_synth"/>
</dbReference>
<feature type="transmembrane region" description="Helical" evidence="6">
    <location>
        <begin position="284"/>
        <end position="305"/>
    </location>
</feature>
<name>F2JN11_CELLD</name>
<feature type="transmembrane region" description="Helical" evidence="6">
    <location>
        <begin position="326"/>
        <end position="345"/>
    </location>
</feature>
<accession>F2JN11</accession>
<dbReference type="RefSeq" id="WP_013655654.1">
    <property type="nucleotide sequence ID" value="NC_015275.1"/>
</dbReference>
<proteinExistence type="predicted"/>
<dbReference type="EMBL" id="CP002582">
    <property type="protein sequence ID" value="ADZ82353.1"/>
    <property type="molecule type" value="Genomic_DNA"/>
</dbReference>
<dbReference type="Pfam" id="PF01943">
    <property type="entry name" value="Polysacc_synt"/>
    <property type="match status" value="1"/>
</dbReference>
<dbReference type="CDD" id="cd13124">
    <property type="entry name" value="MATE_SpoVB_like"/>
    <property type="match status" value="1"/>
</dbReference>
<keyword evidence="8" id="KW-1185">Reference proteome</keyword>
<gene>
    <name evidence="7" type="ordered locus">Clole_0619</name>
</gene>
<protein>
    <submittedName>
        <fullName evidence="7">Polysaccharide biosynthesis protein</fullName>
    </submittedName>
</protein>
<feature type="transmembrane region" description="Helical" evidence="6">
    <location>
        <begin position="158"/>
        <end position="176"/>
    </location>
</feature>
<organism evidence="7 8">
    <name type="scientific">Cellulosilyticum lentocellum (strain ATCC 49066 / DSM 5427 / NCIMB 11756 / RHM5)</name>
    <name type="common">Clostridium lentocellum</name>
    <dbReference type="NCBI Taxonomy" id="642492"/>
    <lineage>
        <taxon>Bacteria</taxon>
        <taxon>Bacillati</taxon>
        <taxon>Bacillota</taxon>
        <taxon>Clostridia</taxon>
        <taxon>Lachnospirales</taxon>
        <taxon>Cellulosilyticaceae</taxon>
        <taxon>Cellulosilyticum</taxon>
    </lineage>
</organism>
<sequence>MKEQTLMVSTLILTATSFFTRTIGMISIVFLSHILGAEGIGIYELTMSVYTTAVAFASAGLSVSVSKLVAEELGRRAPHNIAKIMRIAFTFALSLSFLISILLFIGAPYLAMHIIHDSHASIGLRLLSISIPFISCSSCFKGYFYATKKTVFPASADILEQIVKMGLILTLVQIYSPLGLSYAYGAIGLGLTIGEMTSWSYLGSLFILDRRKYHQAHNKENNTALESSTNLFIRLISILLPIASISYIAYVFMSIENILIPSGLKKFGNSFQESMGLYGMLKGMVLPILFFPSAFLTAFSTTLVPEIAKANVLKRKERVITTTNRVLQLTFILSILVVGIFVNYSNELGFAIYKNEAIGPMLCALSLVIPFIYIEVVTDGILKGLGKQMSCLKYSMLDSICRIVLIYFLLPIKGMTAFMGIMMISCILTSTLNFNTLLNTTHIKFQLTNWLLKPSLAAAAGGTFSRLIINRFFRYQFGLTTKVIIGISLTIIIYLVVLFIIECLSSEDLAWLKKHMPFLN</sequence>
<keyword evidence="2" id="KW-1003">Cell membrane</keyword>
<dbReference type="Proteomes" id="UP000008467">
    <property type="component" value="Chromosome"/>
</dbReference>
<dbReference type="GO" id="GO:0005886">
    <property type="term" value="C:plasma membrane"/>
    <property type="evidence" value="ECO:0007669"/>
    <property type="project" value="UniProtKB-SubCell"/>
</dbReference>
<feature type="transmembrane region" description="Helical" evidence="6">
    <location>
        <begin position="481"/>
        <end position="501"/>
    </location>
</feature>
<evidence type="ECO:0000256" key="1">
    <source>
        <dbReference type="ARBA" id="ARBA00004651"/>
    </source>
</evidence>
<keyword evidence="5 6" id="KW-0472">Membrane</keyword>
<evidence type="ECO:0000313" key="8">
    <source>
        <dbReference type="Proteomes" id="UP000008467"/>
    </source>
</evidence>
<evidence type="ECO:0000256" key="4">
    <source>
        <dbReference type="ARBA" id="ARBA00022989"/>
    </source>
</evidence>
<dbReference type="HOGENOM" id="CLU_022017_2_2_9"/>
<dbReference type="eggNOG" id="COG2244">
    <property type="taxonomic scope" value="Bacteria"/>
</dbReference>
<dbReference type="PANTHER" id="PTHR30250:SF21">
    <property type="entry name" value="LIPID II FLIPPASE MURJ"/>
    <property type="match status" value="1"/>
</dbReference>